<feature type="region of interest" description="Disordered" evidence="11">
    <location>
        <begin position="365"/>
        <end position="423"/>
    </location>
</feature>
<name>A0A0G4I3P7_9ALVE</name>
<sequence length="614" mass="65034">MGAGNSHPMTSKELISYHVNHFRTGGASMQGYRTEMEDALLCSTEIPNHTGQWIAGVFDGHCGSAVSRRISRELPKRLGNCASLTVEEIEQTCLEFDQNILESDDREAGSTAIFVVVSKNEKKEGEPLTFTVKVCNIGDSRCLVIRPDGSFEAFSEDHKPDAPGESERIHNAGGEVRMSRVDGQLALSRAFGDASYKTNASLPQREQKVVALPEVKTYEVKSGDILLLACDGIFESANNEEVAAAVNKFLSEHKGDLVESCVSLLDYSLVRGSKDNMSAQLIRLEEDEAPERQLKEYFESGVHFEKSKTQFKKLLEKEAIHLGLELAAVHQNAVKTDVTVGDVDRVLEELLDSQRLKDRLVLPREPSDDCPFIALPRKEPQAPSDGWGSDQGDGGDDDDEDDDDGDEDGNPLQRLMGGGLPPQVIQMLLGGGIFAPGPAGAGGPRGPGPSYGRRGGEDDEDEDDDDDEISGRADLDALRQVLAEAEDDGEDDIEGAYGGARIEELPPDEEDGSAGEHTAASSGGGGGGMVVDEWERMADEAADGSAAKGGDTAAPPTSSAFSGNLVTEHFPPKIAEGAGLPSHPADAVAGAGDGTGGDGDEEMGDANGEGGGGP</sequence>
<evidence type="ECO:0000256" key="5">
    <source>
        <dbReference type="ARBA" id="ARBA00022801"/>
    </source>
</evidence>
<dbReference type="VEuPathDB" id="CryptoDB:Cvel_10719"/>
<dbReference type="PANTHER" id="PTHR13832">
    <property type="entry name" value="PROTEIN PHOSPHATASE 2C"/>
    <property type="match status" value="1"/>
</dbReference>
<dbReference type="EC" id="3.1.3.16" evidence="3"/>
<dbReference type="AlphaFoldDB" id="A0A0G4I3P7"/>
<evidence type="ECO:0000256" key="10">
    <source>
        <dbReference type="ARBA" id="ARBA00048336"/>
    </source>
</evidence>
<dbReference type="Pfam" id="PF00481">
    <property type="entry name" value="PP2C"/>
    <property type="match status" value="1"/>
</dbReference>
<comment type="catalytic activity">
    <reaction evidence="9">
        <text>O-phospho-L-seryl-[protein] + H2O = L-seryl-[protein] + phosphate</text>
        <dbReference type="Rhea" id="RHEA:20629"/>
        <dbReference type="Rhea" id="RHEA-COMP:9863"/>
        <dbReference type="Rhea" id="RHEA-COMP:11604"/>
        <dbReference type="ChEBI" id="CHEBI:15377"/>
        <dbReference type="ChEBI" id="CHEBI:29999"/>
        <dbReference type="ChEBI" id="CHEBI:43474"/>
        <dbReference type="ChEBI" id="CHEBI:83421"/>
        <dbReference type="EC" id="3.1.3.16"/>
    </reaction>
</comment>
<keyword evidence="6" id="KW-0460">Magnesium</keyword>
<accession>A0A0G4I3P7</accession>
<dbReference type="SMART" id="SM00332">
    <property type="entry name" value="PP2Cc"/>
    <property type="match status" value="1"/>
</dbReference>
<evidence type="ECO:0000256" key="1">
    <source>
        <dbReference type="ARBA" id="ARBA00001936"/>
    </source>
</evidence>
<dbReference type="InterPro" id="IPR036457">
    <property type="entry name" value="PPM-type-like_dom_sf"/>
</dbReference>
<dbReference type="PROSITE" id="PS51746">
    <property type="entry name" value="PPM_2"/>
    <property type="match status" value="1"/>
</dbReference>
<evidence type="ECO:0000256" key="6">
    <source>
        <dbReference type="ARBA" id="ARBA00022842"/>
    </source>
</evidence>
<dbReference type="EMBL" id="CDMZ01004988">
    <property type="protein sequence ID" value="CEM51592.1"/>
    <property type="molecule type" value="Genomic_DNA"/>
</dbReference>
<dbReference type="GO" id="GO:0004722">
    <property type="term" value="F:protein serine/threonine phosphatase activity"/>
    <property type="evidence" value="ECO:0007669"/>
    <property type="project" value="UniProtKB-EC"/>
</dbReference>
<evidence type="ECO:0000256" key="9">
    <source>
        <dbReference type="ARBA" id="ARBA00047761"/>
    </source>
</evidence>
<dbReference type="InterPro" id="IPR001932">
    <property type="entry name" value="PPM-type_phosphatase-like_dom"/>
</dbReference>
<dbReference type="CDD" id="cd00143">
    <property type="entry name" value="PP2Cc"/>
    <property type="match status" value="1"/>
</dbReference>
<evidence type="ECO:0000256" key="3">
    <source>
        <dbReference type="ARBA" id="ARBA00013081"/>
    </source>
</evidence>
<dbReference type="SMART" id="SM00331">
    <property type="entry name" value="PP2C_SIG"/>
    <property type="match status" value="1"/>
</dbReference>
<keyword evidence="8" id="KW-0464">Manganese</keyword>
<keyword evidence="5" id="KW-0378">Hydrolase</keyword>
<dbReference type="SUPFAM" id="SSF81606">
    <property type="entry name" value="PP2C-like"/>
    <property type="match status" value="1"/>
</dbReference>
<comment type="similarity">
    <text evidence="2">Belongs to the PP2C family.</text>
</comment>
<proteinExistence type="inferred from homology"/>
<feature type="compositionally biased region" description="Acidic residues" evidence="11">
    <location>
        <begin position="484"/>
        <end position="494"/>
    </location>
</feature>
<evidence type="ECO:0000313" key="13">
    <source>
        <dbReference type="EMBL" id="CEM51592.1"/>
    </source>
</evidence>
<feature type="region of interest" description="Disordered" evidence="11">
    <location>
        <begin position="435"/>
        <end position="614"/>
    </location>
</feature>
<evidence type="ECO:0000256" key="2">
    <source>
        <dbReference type="ARBA" id="ARBA00006702"/>
    </source>
</evidence>
<feature type="compositionally biased region" description="Polar residues" evidence="11">
    <location>
        <begin position="555"/>
        <end position="565"/>
    </location>
</feature>
<dbReference type="GO" id="GO:0046872">
    <property type="term" value="F:metal ion binding"/>
    <property type="evidence" value="ECO:0007669"/>
    <property type="project" value="UniProtKB-KW"/>
</dbReference>
<evidence type="ECO:0000256" key="8">
    <source>
        <dbReference type="ARBA" id="ARBA00023211"/>
    </source>
</evidence>
<dbReference type="InterPro" id="IPR015655">
    <property type="entry name" value="PP2C"/>
</dbReference>
<dbReference type="PhylomeDB" id="A0A0G4I3P7"/>
<evidence type="ECO:0000259" key="12">
    <source>
        <dbReference type="PROSITE" id="PS51746"/>
    </source>
</evidence>
<evidence type="ECO:0000256" key="4">
    <source>
        <dbReference type="ARBA" id="ARBA00022723"/>
    </source>
</evidence>
<feature type="compositionally biased region" description="Acidic residues" evidence="11">
    <location>
        <begin position="393"/>
        <end position="409"/>
    </location>
</feature>
<evidence type="ECO:0000256" key="7">
    <source>
        <dbReference type="ARBA" id="ARBA00022912"/>
    </source>
</evidence>
<protein>
    <recommendedName>
        <fullName evidence="3">protein-serine/threonine phosphatase</fullName>
        <ecNumber evidence="3">3.1.3.16</ecNumber>
    </recommendedName>
</protein>
<feature type="domain" description="PPM-type phosphatase" evidence="12">
    <location>
        <begin position="23"/>
        <end position="284"/>
    </location>
</feature>
<organism evidence="13">
    <name type="scientific">Chromera velia CCMP2878</name>
    <dbReference type="NCBI Taxonomy" id="1169474"/>
    <lineage>
        <taxon>Eukaryota</taxon>
        <taxon>Sar</taxon>
        <taxon>Alveolata</taxon>
        <taxon>Colpodellida</taxon>
        <taxon>Chromeraceae</taxon>
        <taxon>Chromera</taxon>
    </lineage>
</organism>
<dbReference type="PANTHER" id="PTHR13832:SF803">
    <property type="entry name" value="PROTEIN PHOSPHATASE 1G"/>
    <property type="match status" value="1"/>
</dbReference>
<reference evidence="13" key="1">
    <citation type="submission" date="2014-11" db="EMBL/GenBank/DDBJ databases">
        <authorList>
            <person name="Otto D Thomas"/>
            <person name="Naeem Raeece"/>
        </authorList>
    </citation>
    <scope>NUCLEOTIDE SEQUENCE</scope>
</reference>
<comment type="cofactor">
    <cofactor evidence="1">
        <name>Mn(2+)</name>
        <dbReference type="ChEBI" id="CHEBI:29035"/>
    </cofactor>
</comment>
<dbReference type="Gene3D" id="3.60.40.10">
    <property type="entry name" value="PPM-type phosphatase domain"/>
    <property type="match status" value="1"/>
</dbReference>
<comment type="catalytic activity">
    <reaction evidence="10">
        <text>O-phospho-L-threonyl-[protein] + H2O = L-threonyl-[protein] + phosphate</text>
        <dbReference type="Rhea" id="RHEA:47004"/>
        <dbReference type="Rhea" id="RHEA-COMP:11060"/>
        <dbReference type="Rhea" id="RHEA-COMP:11605"/>
        <dbReference type="ChEBI" id="CHEBI:15377"/>
        <dbReference type="ChEBI" id="CHEBI:30013"/>
        <dbReference type="ChEBI" id="CHEBI:43474"/>
        <dbReference type="ChEBI" id="CHEBI:61977"/>
        <dbReference type="EC" id="3.1.3.16"/>
    </reaction>
</comment>
<keyword evidence="4" id="KW-0479">Metal-binding</keyword>
<feature type="compositionally biased region" description="Gly residues" evidence="11">
    <location>
        <begin position="435"/>
        <end position="445"/>
    </location>
</feature>
<feature type="compositionally biased region" description="Acidic residues" evidence="11">
    <location>
        <begin position="457"/>
        <end position="468"/>
    </location>
</feature>
<keyword evidence="7" id="KW-0904">Protein phosphatase</keyword>
<evidence type="ECO:0000256" key="11">
    <source>
        <dbReference type="SAM" id="MobiDB-lite"/>
    </source>
</evidence>
<gene>
    <name evidence="13" type="ORF">Cvel_10719</name>
</gene>